<evidence type="ECO:0000256" key="1">
    <source>
        <dbReference type="SAM" id="Phobius"/>
    </source>
</evidence>
<dbReference type="Proteomes" id="UP000001870">
    <property type="component" value="Chromosome"/>
</dbReference>
<feature type="transmembrane region" description="Helical" evidence="1">
    <location>
        <begin position="131"/>
        <end position="151"/>
    </location>
</feature>
<feature type="transmembrane region" description="Helical" evidence="1">
    <location>
        <begin position="98"/>
        <end position="119"/>
    </location>
</feature>
<gene>
    <name evidence="2" type="ordered locus">MADE_1003920</name>
</gene>
<dbReference type="EMBL" id="CP001103">
    <property type="protein sequence ID" value="AEA96932.1"/>
    <property type="molecule type" value="Genomic_DNA"/>
</dbReference>
<proteinExistence type="predicted"/>
<name>F2GA05_ALTMD</name>
<reference evidence="2 3" key="2">
    <citation type="journal article" date="2015" name="Antonie Van Leeuwenhoek">
        <title>Ecophysiological diversity of a novel member of the genus Alteromonas, and description of Alteromonas mediterranea sp. nov.</title>
        <authorList>
            <person name="Ivanova E.P."/>
            <person name="Lopez-Perez M."/>
            <person name="Zabalos M."/>
            <person name="Nguyen S.H."/>
            <person name="Webb H.K."/>
            <person name="Ryan J."/>
            <person name="Lagutin K."/>
            <person name="Vyssotski M."/>
            <person name="Crawford R.J."/>
            <person name="Rodriguez-Valera F."/>
        </authorList>
    </citation>
    <scope>NUCLEOTIDE SEQUENCE [LARGE SCALE GENOMIC DNA]</scope>
    <source>
        <strain evidence="3">DSM 17117 / CIP 110805 / LMG 28347 / Deep ecotype</strain>
    </source>
</reference>
<keyword evidence="1" id="KW-0472">Membrane</keyword>
<dbReference type="AlphaFoldDB" id="F2GA05"/>
<evidence type="ECO:0000313" key="3">
    <source>
        <dbReference type="Proteomes" id="UP000001870"/>
    </source>
</evidence>
<evidence type="ECO:0000313" key="2">
    <source>
        <dbReference type="EMBL" id="AEA96932.1"/>
    </source>
</evidence>
<sequence>MNKAIRHILFSFIPAWAVGFLLASIFHSIAVLINLSLIHVKLQPRDWWFMISQDLVGLLPTYGLIIGFSLFLAFIIAHKVTRRVEKHLERRTTVSTRLLLFGAAGGLSFLIMLLAMQPILNVTLIAGARSVAGLCAQCLAGVAAGSVYTYLSNKFALK</sequence>
<dbReference type="HOGENOM" id="CLU_141028_1_0_6"/>
<organism evidence="2 3">
    <name type="scientific">Alteromonas mediterranea (strain DSM 17117 / CIP 110805 / LMG 28347 / Deep ecotype)</name>
    <dbReference type="NCBI Taxonomy" id="1774373"/>
    <lineage>
        <taxon>Bacteria</taxon>
        <taxon>Pseudomonadati</taxon>
        <taxon>Pseudomonadota</taxon>
        <taxon>Gammaproteobacteria</taxon>
        <taxon>Alteromonadales</taxon>
        <taxon>Alteromonadaceae</taxon>
        <taxon>Alteromonas/Salinimonas group</taxon>
        <taxon>Alteromonas</taxon>
    </lineage>
</organism>
<keyword evidence="1" id="KW-1133">Transmembrane helix</keyword>
<accession>F2GA05</accession>
<keyword evidence="1" id="KW-0812">Transmembrane</keyword>
<feature type="transmembrane region" description="Helical" evidence="1">
    <location>
        <begin position="55"/>
        <end position="77"/>
    </location>
</feature>
<dbReference type="KEGG" id="amc:MADE_1003920"/>
<dbReference type="RefSeq" id="WP_012517286.1">
    <property type="nucleotide sequence ID" value="NC_011138.3"/>
</dbReference>
<reference evidence="2 3" key="1">
    <citation type="journal article" date="2008" name="ISME J.">
        <title>Comparative genomics of two ecotypes of the marine planktonic copiotroph Alteromonas macleodii suggests alternative lifestyles associated with different kinds of particulate organic matter.</title>
        <authorList>
            <person name="Ivars-Martinez E."/>
            <person name="Martin-Cuadrado A.B."/>
            <person name="D'Auria G."/>
            <person name="Mira A."/>
            <person name="Ferriera S."/>
            <person name="Johnson J."/>
            <person name="Friedman R."/>
            <person name="Rodriguez-Valera F."/>
        </authorList>
    </citation>
    <scope>NUCLEOTIDE SEQUENCE [LARGE SCALE GENOMIC DNA]</scope>
    <source>
        <strain evidence="3">DSM 17117 / CIP 110805 / LMG 28347 / Deep ecotype</strain>
    </source>
</reference>
<keyword evidence="3" id="KW-1185">Reference proteome</keyword>
<feature type="transmembrane region" description="Helical" evidence="1">
    <location>
        <begin position="12"/>
        <end position="35"/>
    </location>
</feature>
<protein>
    <submittedName>
        <fullName evidence="2">Uncharacterized protein</fullName>
    </submittedName>
</protein>